<evidence type="ECO:0000256" key="22">
    <source>
        <dbReference type="ARBA" id="ARBA00069713"/>
    </source>
</evidence>
<accession>A0A8B7NB68</accession>
<dbReference type="GeneID" id="108668173"/>
<evidence type="ECO:0000256" key="18">
    <source>
        <dbReference type="ARBA" id="ARBA00051403"/>
    </source>
</evidence>
<feature type="transmembrane region" description="Helical" evidence="27">
    <location>
        <begin position="63"/>
        <end position="90"/>
    </location>
</feature>
<dbReference type="FunFam" id="1.20.1250.20:FF:000067">
    <property type="entry name" value="sialin isoform X2"/>
    <property type="match status" value="1"/>
</dbReference>
<comment type="catalytic activity">
    <reaction evidence="20">
        <text>D-glucuronate(out) + H(+)(out) = D-glucuronate(in) + H(+)(in)</text>
        <dbReference type="Rhea" id="RHEA:72591"/>
        <dbReference type="ChEBI" id="CHEBI:15378"/>
        <dbReference type="ChEBI" id="CHEBI:58720"/>
    </reaction>
    <physiologicalReaction direction="left-to-right" evidence="20">
        <dbReference type="Rhea" id="RHEA:72592"/>
    </physiologicalReaction>
</comment>
<keyword evidence="5" id="KW-0813">Transport</keyword>
<feature type="transmembrane region" description="Helical" evidence="27">
    <location>
        <begin position="184"/>
        <end position="208"/>
    </location>
</feature>
<dbReference type="InterPro" id="IPR020846">
    <property type="entry name" value="MFS_dom"/>
</dbReference>
<evidence type="ECO:0000256" key="20">
    <source>
        <dbReference type="ARBA" id="ARBA00051612"/>
    </source>
</evidence>
<comment type="catalytic activity">
    <reaction evidence="16">
        <text>L-aspartate(out) = L-aspartate(in)</text>
        <dbReference type="Rhea" id="RHEA:66332"/>
        <dbReference type="ChEBI" id="CHEBI:29991"/>
    </reaction>
    <physiologicalReaction direction="left-to-right" evidence="16">
        <dbReference type="Rhea" id="RHEA:66333"/>
    </physiologicalReaction>
</comment>
<comment type="catalytic activity">
    <reaction evidence="19">
        <text>L-glutamate(out) = L-glutamate(in)</text>
        <dbReference type="Rhea" id="RHEA:66336"/>
        <dbReference type="ChEBI" id="CHEBI:29985"/>
    </reaction>
    <physiologicalReaction direction="left-to-right" evidence="19">
        <dbReference type="Rhea" id="RHEA:66337"/>
    </physiologicalReaction>
</comment>
<evidence type="ECO:0000313" key="30">
    <source>
        <dbReference type="RefSeq" id="XP_018010830.2"/>
    </source>
</evidence>
<feature type="transmembrane region" description="Helical" evidence="27">
    <location>
        <begin position="392"/>
        <end position="413"/>
    </location>
</feature>
<keyword evidence="11 27" id="KW-0472">Membrane</keyword>
<feature type="transmembrane region" description="Helical" evidence="27">
    <location>
        <begin position="452"/>
        <end position="474"/>
    </location>
</feature>
<dbReference type="Gene3D" id="1.20.1250.20">
    <property type="entry name" value="MFS general substrate transporter like domains"/>
    <property type="match status" value="2"/>
</dbReference>
<feature type="transmembrane region" description="Helical" evidence="27">
    <location>
        <begin position="220"/>
        <end position="240"/>
    </location>
</feature>
<dbReference type="CDD" id="cd17318">
    <property type="entry name" value="MFS_SLC17"/>
    <property type="match status" value="1"/>
</dbReference>
<feature type="transmembrane region" description="Helical" evidence="27">
    <location>
        <begin position="486"/>
        <end position="506"/>
    </location>
</feature>
<keyword evidence="12" id="KW-0325">Glycoprotein</keyword>
<comment type="function">
    <text evidence="21">Receptor for CM101, a polysaccharide produced by group B Streptococcus with antipathoangiogenic properties.</text>
</comment>
<evidence type="ECO:0000256" key="3">
    <source>
        <dbReference type="ARBA" id="ARBA00004638"/>
    </source>
</evidence>
<evidence type="ECO:0000256" key="11">
    <source>
        <dbReference type="ARBA" id="ARBA00023136"/>
    </source>
</evidence>
<dbReference type="InterPro" id="IPR050382">
    <property type="entry name" value="MFS_Na/Anion_cotransporter"/>
</dbReference>
<feature type="transmembrane region" description="Helical" evidence="27">
    <location>
        <begin position="158"/>
        <end position="178"/>
    </location>
</feature>
<evidence type="ECO:0000259" key="28">
    <source>
        <dbReference type="PROSITE" id="PS50850"/>
    </source>
</evidence>
<dbReference type="RefSeq" id="XP_018010830.2">
    <property type="nucleotide sequence ID" value="XM_018155341.2"/>
</dbReference>
<feature type="transmembrane region" description="Helical" evidence="27">
    <location>
        <begin position="252"/>
        <end position="272"/>
    </location>
</feature>
<keyword evidence="7 27" id="KW-0812">Transmembrane</keyword>
<evidence type="ECO:0000256" key="25">
    <source>
        <dbReference type="ARBA" id="ARBA00081925"/>
    </source>
</evidence>
<dbReference type="GO" id="GO:0016323">
    <property type="term" value="C:basolateral plasma membrane"/>
    <property type="evidence" value="ECO:0007669"/>
    <property type="project" value="UniProtKB-SubCell"/>
</dbReference>
<dbReference type="Proteomes" id="UP000694843">
    <property type="component" value="Unplaced"/>
</dbReference>
<evidence type="ECO:0000256" key="21">
    <source>
        <dbReference type="ARBA" id="ARBA00056891"/>
    </source>
</evidence>
<evidence type="ECO:0000256" key="9">
    <source>
        <dbReference type="ARBA" id="ARBA00022989"/>
    </source>
</evidence>
<keyword evidence="6" id="KW-1003">Cell membrane</keyword>
<keyword evidence="13" id="KW-0458">Lysosome</keyword>
<dbReference type="GO" id="GO:0030672">
    <property type="term" value="C:synaptic vesicle membrane"/>
    <property type="evidence" value="ECO:0007669"/>
    <property type="project" value="UniProtKB-SubCell"/>
</dbReference>
<dbReference type="GO" id="GO:0015293">
    <property type="term" value="F:symporter activity"/>
    <property type="evidence" value="ECO:0007669"/>
    <property type="project" value="UniProtKB-KW"/>
</dbReference>
<proteinExistence type="predicted"/>
<feature type="domain" description="Major facilitator superfamily (MFS) profile" evidence="28">
    <location>
        <begin position="63"/>
        <end position="510"/>
    </location>
</feature>
<reference evidence="30" key="1">
    <citation type="submission" date="2025-08" db="UniProtKB">
        <authorList>
            <consortium name="RefSeq"/>
        </authorList>
    </citation>
    <scope>IDENTIFICATION</scope>
    <source>
        <tissue evidence="30">Whole organism</tissue>
    </source>
</reference>
<evidence type="ECO:0000256" key="2">
    <source>
        <dbReference type="ARBA" id="ARBA00004554"/>
    </source>
</evidence>
<dbReference type="AlphaFoldDB" id="A0A8B7NB68"/>
<sequence length="550" mass="59192">MTMAAPSSSERHADTGGPCGNGTENVNEETKRAVPSDDQDCLDGDASNLSSVPVHTFPGMRHLVAFLGFLGFVNVYSMRVNLSVAIVAMVNSSAISHVNTSSPDVCPLPNNTNTSTNYNGEFAWTEEEQGIILGSFFWGYIATNILGGRLAENFGGHIVMGVGVGATSVLTLLTPYAARSSVNLFIALRVAEGLTEGLTFPAMMAMLAVWTPPLERTQTVIGVFSGAIFGTVLALPASGYLCSSTFLGGWPAAFYIFGAIGVLWLLVWAAIASRTPEKHPWMSDKEKLYISTSLRCQVLLSEQSLPVPYRAIFTSMPFYAIAVCHMAQNYVFYVLLTELPTYLNNILHFDIKQNSLLSALPYFAMFVFGVSCAFVCDFLRASGRLTTTQARLIFSSIGMLGPAVFLVAVAYTGCDAVLSVTMLTLAVGLNGATGSGHGCAHLDIAPNFGGTLMGITNTVATVPAFLAPLTVGALISGQETLERWRLVFWLTVIIIVAGNTFFVAYYRGELQPWNEPNYEPDSGSVNSSESDDDQETEDEDRYLVRQSSGN</sequence>
<keyword evidence="14" id="KW-0968">Cytoplasmic vesicle</keyword>
<comment type="catalytic activity">
    <reaction evidence="17">
        <text>N-acetylneuraminate(in) + H(+)(in) = N-acetylneuraminate(out) + H(+)(out)</text>
        <dbReference type="Rhea" id="RHEA:28987"/>
        <dbReference type="ChEBI" id="CHEBI:15378"/>
        <dbReference type="ChEBI" id="CHEBI:35418"/>
    </reaction>
    <physiologicalReaction direction="right-to-left" evidence="17">
        <dbReference type="Rhea" id="RHEA:28989"/>
    </physiologicalReaction>
</comment>
<feature type="region of interest" description="Disordered" evidence="26">
    <location>
        <begin position="1"/>
        <end position="42"/>
    </location>
</feature>
<keyword evidence="8" id="KW-0769">Symport</keyword>
<evidence type="ECO:0000256" key="15">
    <source>
        <dbReference type="ARBA" id="ARBA00050101"/>
    </source>
</evidence>
<keyword evidence="29" id="KW-1185">Reference proteome</keyword>
<dbReference type="GO" id="GO:0005765">
    <property type="term" value="C:lysosomal membrane"/>
    <property type="evidence" value="ECO:0007669"/>
    <property type="project" value="UniProtKB-SubCell"/>
</dbReference>
<evidence type="ECO:0000256" key="7">
    <source>
        <dbReference type="ARBA" id="ARBA00022692"/>
    </source>
</evidence>
<evidence type="ECO:0000256" key="26">
    <source>
        <dbReference type="SAM" id="MobiDB-lite"/>
    </source>
</evidence>
<comment type="catalytic activity">
    <reaction evidence="15">
        <text>2 nitrate(out) + H(+)(out) = 2 nitrate(in) + H(+)(in)</text>
        <dbReference type="Rhea" id="RHEA:71539"/>
        <dbReference type="ChEBI" id="CHEBI:15378"/>
        <dbReference type="ChEBI" id="CHEBI:17632"/>
    </reaction>
    <physiologicalReaction direction="left-to-right" evidence="15">
        <dbReference type="Rhea" id="RHEA:71540"/>
    </physiologicalReaction>
</comment>
<dbReference type="SUPFAM" id="SSF103473">
    <property type="entry name" value="MFS general substrate transporter"/>
    <property type="match status" value="1"/>
</dbReference>
<comment type="catalytic activity">
    <reaction evidence="18">
        <text>N-acetyl-L-aspartyl-L-glutamate(out) = N-acetyl-L-aspartyl-L-glutamate(in)</text>
        <dbReference type="Rhea" id="RHEA:72599"/>
        <dbReference type="ChEBI" id="CHEBI:76931"/>
    </reaction>
    <physiologicalReaction direction="left-to-right" evidence="18">
        <dbReference type="Rhea" id="RHEA:72600"/>
    </physiologicalReaction>
</comment>
<evidence type="ECO:0000256" key="6">
    <source>
        <dbReference type="ARBA" id="ARBA00022475"/>
    </source>
</evidence>
<evidence type="ECO:0000313" key="29">
    <source>
        <dbReference type="Proteomes" id="UP000694843"/>
    </source>
</evidence>
<evidence type="ECO:0000256" key="1">
    <source>
        <dbReference type="ARBA" id="ARBA00004432"/>
    </source>
</evidence>
<evidence type="ECO:0000256" key="23">
    <source>
        <dbReference type="ARBA" id="ARBA00080244"/>
    </source>
</evidence>
<dbReference type="InterPro" id="IPR036259">
    <property type="entry name" value="MFS_trans_sf"/>
</dbReference>
<evidence type="ECO:0000256" key="8">
    <source>
        <dbReference type="ARBA" id="ARBA00022847"/>
    </source>
</evidence>
<organism evidence="29 30">
    <name type="scientific">Hyalella azteca</name>
    <name type="common">Amphipod</name>
    <dbReference type="NCBI Taxonomy" id="294128"/>
    <lineage>
        <taxon>Eukaryota</taxon>
        <taxon>Metazoa</taxon>
        <taxon>Ecdysozoa</taxon>
        <taxon>Arthropoda</taxon>
        <taxon>Crustacea</taxon>
        <taxon>Multicrustacea</taxon>
        <taxon>Malacostraca</taxon>
        <taxon>Eumalacostraca</taxon>
        <taxon>Peracarida</taxon>
        <taxon>Amphipoda</taxon>
        <taxon>Senticaudata</taxon>
        <taxon>Talitrida</taxon>
        <taxon>Talitroidea</taxon>
        <taxon>Hyalellidae</taxon>
        <taxon>Hyalella</taxon>
    </lineage>
</organism>
<feature type="transmembrane region" description="Helical" evidence="27">
    <location>
        <begin position="318"/>
        <end position="336"/>
    </location>
</feature>
<evidence type="ECO:0000256" key="24">
    <source>
        <dbReference type="ARBA" id="ARBA00081195"/>
    </source>
</evidence>
<keyword evidence="10" id="KW-0770">Synapse</keyword>
<evidence type="ECO:0000256" key="5">
    <source>
        <dbReference type="ARBA" id="ARBA00022448"/>
    </source>
</evidence>
<evidence type="ECO:0000256" key="10">
    <source>
        <dbReference type="ARBA" id="ARBA00023018"/>
    </source>
</evidence>
<dbReference type="OrthoDB" id="2985014at2759"/>
<evidence type="ECO:0000256" key="13">
    <source>
        <dbReference type="ARBA" id="ARBA00023228"/>
    </source>
</evidence>
<feature type="transmembrane region" description="Helical" evidence="27">
    <location>
        <begin position="131"/>
        <end position="151"/>
    </location>
</feature>
<evidence type="ECO:0000256" key="27">
    <source>
        <dbReference type="SAM" id="Phobius"/>
    </source>
</evidence>
<dbReference type="Pfam" id="PF07690">
    <property type="entry name" value="MFS_1"/>
    <property type="match status" value="1"/>
</dbReference>
<evidence type="ECO:0000256" key="19">
    <source>
        <dbReference type="ARBA" id="ARBA00051447"/>
    </source>
</evidence>
<evidence type="ECO:0000256" key="14">
    <source>
        <dbReference type="ARBA" id="ARBA00023329"/>
    </source>
</evidence>
<keyword evidence="9 27" id="KW-1133">Transmembrane helix</keyword>
<dbReference type="PROSITE" id="PS50850">
    <property type="entry name" value="MFS"/>
    <property type="match status" value="1"/>
</dbReference>
<feature type="compositionally biased region" description="Acidic residues" evidence="26">
    <location>
        <begin position="529"/>
        <end position="540"/>
    </location>
</feature>
<feature type="transmembrane region" description="Helical" evidence="27">
    <location>
        <begin position="356"/>
        <end position="380"/>
    </location>
</feature>
<dbReference type="InterPro" id="IPR011701">
    <property type="entry name" value="MFS"/>
</dbReference>
<evidence type="ECO:0000256" key="16">
    <source>
        <dbReference type="ARBA" id="ARBA00050554"/>
    </source>
</evidence>
<dbReference type="PANTHER" id="PTHR11662">
    <property type="entry name" value="SOLUTE CARRIER FAMILY 17"/>
    <property type="match status" value="1"/>
</dbReference>
<gene>
    <name evidence="30" type="primary">LOC108668173</name>
</gene>
<dbReference type="PANTHER" id="PTHR11662:SF399">
    <property type="entry name" value="FI19708P1-RELATED"/>
    <property type="match status" value="1"/>
</dbReference>
<dbReference type="FunFam" id="1.20.1250.20:FF:000003">
    <property type="entry name" value="Solute carrier family 17 member 3"/>
    <property type="match status" value="1"/>
</dbReference>
<dbReference type="GO" id="GO:0046942">
    <property type="term" value="P:carboxylic acid transport"/>
    <property type="evidence" value="ECO:0007669"/>
    <property type="project" value="UniProtKB-ARBA"/>
</dbReference>
<comment type="subcellular location">
    <subcellularLocation>
        <location evidence="2">Basolateral cell membrane</location>
        <topology evidence="2">Multi-pass membrane protein</topology>
    </subcellularLocation>
    <subcellularLocation>
        <location evidence="3">Cytoplasmic vesicle</location>
        <location evidence="3">Secretory vesicle membrane</location>
        <topology evidence="3">Multi-pass membrane protein</topology>
    </subcellularLocation>
    <subcellularLocation>
        <location evidence="1">Cytoplasmic vesicle</location>
        <location evidence="1">Secretory vesicle</location>
        <location evidence="1">Synaptic vesicle membrane</location>
    </subcellularLocation>
    <subcellularLocation>
        <location evidence="4">Lysosome membrane</location>
    </subcellularLocation>
</comment>
<evidence type="ECO:0000256" key="12">
    <source>
        <dbReference type="ARBA" id="ARBA00023180"/>
    </source>
</evidence>
<name>A0A8B7NB68_HYAAZ</name>
<evidence type="ECO:0000256" key="17">
    <source>
        <dbReference type="ARBA" id="ARBA00050625"/>
    </source>
</evidence>
<evidence type="ECO:0000256" key="4">
    <source>
        <dbReference type="ARBA" id="ARBA00004656"/>
    </source>
</evidence>
<dbReference type="GO" id="GO:0006820">
    <property type="term" value="P:monoatomic anion transport"/>
    <property type="evidence" value="ECO:0007669"/>
    <property type="project" value="TreeGrafter"/>
</dbReference>
<protein>
    <recommendedName>
        <fullName evidence="22">Sialin</fullName>
    </recommendedName>
    <alternativeName>
        <fullName evidence="25">H(+)/nitrate cotransporter</fullName>
    </alternativeName>
    <alternativeName>
        <fullName evidence="23">H(+)/sialic acid cotransporter</fullName>
    </alternativeName>
    <alternativeName>
        <fullName evidence="24">Vesicular excitatory amino acid transporter</fullName>
    </alternativeName>
</protein>
<feature type="region of interest" description="Disordered" evidence="26">
    <location>
        <begin position="516"/>
        <end position="550"/>
    </location>
</feature>